<dbReference type="AlphaFoldDB" id="A0ABD0LB60"/>
<evidence type="ECO:0000313" key="4">
    <source>
        <dbReference type="Proteomes" id="UP001519460"/>
    </source>
</evidence>
<accession>A0ABD0LB60</accession>
<dbReference type="Proteomes" id="UP001519460">
    <property type="component" value="Unassembled WGS sequence"/>
</dbReference>
<sequence>MAAVFLLASLSVFMTSPSAGLTVIDMTFDMGSDLTVAWPGNPPFNFTILSRGQQPNYWYESNYFGTPEHAGTHVDAPAHFNQNSWRVHDIPASRLVGPAVVIDVSEKAASDPDYRLSVDDIQSWEKTHGRVPDGAVVLMNSGRDSLYPNATLVFGTDTPTDPSTFHFPGIHPDAATFLTEQRDVTAVGVDTPSTDYGQSRTFETHVILARHNILGLENVRNMNRLPPRGATIMIGLVNLYDGSGGPARILGIIDGAASRTASGHAFRMDVLLWVLAVFSLLRTVS</sequence>
<dbReference type="Pfam" id="PF04199">
    <property type="entry name" value="Cyclase"/>
    <property type="match status" value="1"/>
</dbReference>
<evidence type="ECO:0000256" key="1">
    <source>
        <dbReference type="ARBA" id="ARBA00007865"/>
    </source>
</evidence>
<evidence type="ECO:0000256" key="2">
    <source>
        <dbReference type="SAM" id="SignalP"/>
    </source>
</evidence>
<dbReference type="InterPro" id="IPR007325">
    <property type="entry name" value="KFase/CYL"/>
</dbReference>
<feature type="signal peptide" evidence="2">
    <location>
        <begin position="1"/>
        <end position="20"/>
    </location>
</feature>
<reference evidence="3 4" key="1">
    <citation type="journal article" date="2023" name="Sci. Data">
        <title>Genome assembly of the Korean intertidal mud-creeper Batillaria attramentaria.</title>
        <authorList>
            <person name="Patra A.K."/>
            <person name="Ho P.T."/>
            <person name="Jun S."/>
            <person name="Lee S.J."/>
            <person name="Kim Y."/>
            <person name="Won Y.J."/>
        </authorList>
    </citation>
    <scope>NUCLEOTIDE SEQUENCE [LARGE SCALE GENOMIC DNA]</scope>
    <source>
        <strain evidence="3">Wonlab-2016</strain>
    </source>
</reference>
<dbReference type="PANTHER" id="PTHR31118:SF12">
    <property type="entry name" value="CYCLASE-LIKE PROTEIN 2"/>
    <property type="match status" value="1"/>
</dbReference>
<gene>
    <name evidence="3" type="ORF">BaRGS_00012046</name>
</gene>
<protein>
    <recommendedName>
        <fullName evidence="5">Cyclase</fullName>
    </recommendedName>
</protein>
<dbReference type="InterPro" id="IPR037175">
    <property type="entry name" value="KFase_sf"/>
</dbReference>
<dbReference type="SUPFAM" id="SSF102198">
    <property type="entry name" value="Putative cyclase"/>
    <property type="match status" value="1"/>
</dbReference>
<evidence type="ECO:0000313" key="3">
    <source>
        <dbReference type="EMBL" id="KAK7496639.1"/>
    </source>
</evidence>
<comment type="caution">
    <text evidence="3">The sequence shown here is derived from an EMBL/GenBank/DDBJ whole genome shotgun (WGS) entry which is preliminary data.</text>
</comment>
<dbReference type="PANTHER" id="PTHR31118">
    <property type="entry name" value="CYCLASE-LIKE PROTEIN 2"/>
    <property type="match status" value="1"/>
</dbReference>
<keyword evidence="4" id="KW-1185">Reference proteome</keyword>
<organism evidence="3 4">
    <name type="scientific">Batillaria attramentaria</name>
    <dbReference type="NCBI Taxonomy" id="370345"/>
    <lineage>
        <taxon>Eukaryota</taxon>
        <taxon>Metazoa</taxon>
        <taxon>Spiralia</taxon>
        <taxon>Lophotrochozoa</taxon>
        <taxon>Mollusca</taxon>
        <taxon>Gastropoda</taxon>
        <taxon>Caenogastropoda</taxon>
        <taxon>Sorbeoconcha</taxon>
        <taxon>Cerithioidea</taxon>
        <taxon>Batillariidae</taxon>
        <taxon>Batillaria</taxon>
    </lineage>
</organism>
<evidence type="ECO:0008006" key="5">
    <source>
        <dbReference type="Google" id="ProtNLM"/>
    </source>
</evidence>
<keyword evidence="2" id="KW-0732">Signal</keyword>
<dbReference type="EMBL" id="JACVVK020000065">
    <property type="protein sequence ID" value="KAK7496639.1"/>
    <property type="molecule type" value="Genomic_DNA"/>
</dbReference>
<proteinExistence type="inferred from homology"/>
<name>A0ABD0LB60_9CAEN</name>
<comment type="similarity">
    <text evidence="1">Belongs to the Cyclase 1 superfamily.</text>
</comment>
<dbReference type="Gene3D" id="3.50.30.50">
    <property type="entry name" value="Putative cyclase"/>
    <property type="match status" value="1"/>
</dbReference>
<feature type="chain" id="PRO_5044763980" description="Cyclase" evidence="2">
    <location>
        <begin position="21"/>
        <end position="285"/>
    </location>
</feature>